<name>A0ABQ6IAA9_9MICO</name>
<comment type="caution">
    <text evidence="3">The sequence shown here is derived from an EMBL/GenBank/DDBJ whole genome shotgun (WGS) entry which is preliminary data.</text>
</comment>
<dbReference type="InterPro" id="IPR021135">
    <property type="entry name" value="PEP_COase"/>
</dbReference>
<comment type="function">
    <text evidence="1">Forms oxaloacetate, a four-carbon dicarboxylic acid source for the tricarboxylic acid cycle.</text>
</comment>
<dbReference type="Proteomes" id="UP001157125">
    <property type="component" value="Unassembled WGS sequence"/>
</dbReference>
<dbReference type="InterPro" id="IPR015813">
    <property type="entry name" value="Pyrv/PenolPyrv_kinase-like_dom"/>
</dbReference>
<keyword evidence="4" id="KW-1185">Reference proteome</keyword>
<dbReference type="Pfam" id="PF00311">
    <property type="entry name" value="PEPcase"/>
    <property type="match status" value="1"/>
</dbReference>
<reference evidence="4" key="1">
    <citation type="journal article" date="2019" name="Int. J. Syst. Evol. Microbiol.">
        <title>The Global Catalogue of Microorganisms (GCM) 10K type strain sequencing project: providing services to taxonomists for standard genome sequencing and annotation.</title>
        <authorList>
            <consortium name="The Broad Institute Genomics Platform"/>
            <consortium name="The Broad Institute Genome Sequencing Center for Infectious Disease"/>
            <person name="Wu L."/>
            <person name="Ma J."/>
        </authorList>
    </citation>
    <scope>NUCLEOTIDE SEQUENCE [LARGE SCALE GENOMIC DNA]</scope>
    <source>
        <strain evidence="4">NBRC 112299</strain>
    </source>
</reference>
<organism evidence="3 4">
    <name type="scientific">Demequina litorisediminis</name>
    <dbReference type="NCBI Taxonomy" id="1849022"/>
    <lineage>
        <taxon>Bacteria</taxon>
        <taxon>Bacillati</taxon>
        <taxon>Actinomycetota</taxon>
        <taxon>Actinomycetes</taxon>
        <taxon>Micrococcales</taxon>
        <taxon>Demequinaceae</taxon>
        <taxon>Demequina</taxon>
    </lineage>
</organism>
<accession>A0ABQ6IAA9</accession>
<evidence type="ECO:0000313" key="4">
    <source>
        <dbReference type="Proteomes" id="UP001157125"/>
    </source>
</evidence>
<dbReference type="EMBL" id="BSUN01000001">
    <property type="protein sequence ID" value="GMA33937.1"/>
    <property type="molecule type" value="Genomic_DNA"/>
</dbReference>
<gene>
    <name evidence="3" type="ORF">GCM10025876_01410</name>
</gene>
<evidence type="ECO:0000256" key="1">
    <source>
        <dbReference type="ARBA" id="ARBA00003670"/>
    </source>
</evidence>
<protein>
    <recommendedName>
        <fullName evidence="2">Phosphoenolpyruvate carboxylase</fullName>
    </recommendedName>
</protein>
<dbReference type="SUPFAM" id="SSF51621">
    <property type="entry name" value="Phosphoenolpyruvate/pyruvate domain"/>
    <property type="match status" value="1"/>
</dbReference>
<evidence type="ECO:0000313" key="3">
    <source>
        <dbReference type="EMBL" id="GMA33937.1"/>
    </source>
</evidence>
<evidence type="ECO:0000256" key="2">
    <source>
        <dbReference type="ARBA" id="ARBA00022419"/>
    </source>
</evidence>
<sequence length="67" mass="7551">MALDEAEALVEGFSLERAEQVARAFTCYFHLANLAEEHHRVRVLKQRRASTLTEDDSLSAAFAQACR</sequence>
<proteinExistence type="predicted"/>